<dbReference type="GO" id="GO:0005886">
    <property type="term" value="C:plasma membrane"/>
    <property type="evidence" value="ECO:0007669"/>
    <property type="project" value="UniProtKB-SubCell"/>
</dbReference>
<keyword evidence="2 7" id="KW-0813">Transport</keyword>
<name>A0A916ZI91_9BACL</name>
<feature type="transmembrane region" description="Helical" evidence="7">
    <location>
        <begin position="72"/>
        <end position="93"/>
    </location>
</feature>
<feature type="transmembrane region" description="Helical" evidence="7">
    <location>
        <begin position="105"/>
        <end position="125"/>
    </location>
</feature>
<keyword evidence="3" id="KW-1003">Cell membrane</keyword>
<evidence type="ECO:0000313" key="10">
    <source>
        <dbReference type="Proteomes" id="UP000612456"/>
    </source>
</evidence>
<sequence>MRISILDRKEVLAAFCFLAPSLIGFALFYLIPFGQSIAFSFENPSEEAGFSLANYQSLLASSSFQKAMGNTFWFTIIGVPILIALSLSLAMLLNKRVFFRNWLRTSYVLPLVVPVASIVLVWQILFDWNGFFNYVLEWLGIDRIDWMKSDWAQGVIIFIYVWKNMGYNVILFLAGLQNIPDQYYEIADLEGASWTRKLQITLIYLIPTGFLVILMSILNSFKVFREIYLVAGDYPHDSIYMLQHYMNNMFLSLDIQKLSAAACLMVLCILVIVLILFRVEQKFRSFME</sequence>
<gene>
    <name evidence="9" type="ORF">GCM10010911_67670</name>
</gene>
<evidence type="ECO:0000256" key="7">
    <source>
        <dbReference type="RuleBase" id="RU363032"/>
    </source>
</evidence>
<evidence type="ECO:0000256" key="4">
    <source>
        <dbReference type="ARBA" id="ARBA00022692"/>
    </source>
</evidence>
<evidence type="ECO:0000256" key="5">
    <source>
        <dbReference type="ARBA" id="ARBA00022989"/>
    </source>
</evidence>
<comment type="subcellular location">
    <subcellularLocation>
        <location evidence="1 7">Cell membrane</location>
        <topology evidence="1 7">Multi-pass membrane protein</topology>
    </subcellularLocation>
</comment>
<dbReference type="RefSeq" id="WP_229750719.1">
    <property type="nucleotide sequence ID" value="NZ_BMHP01000011.1"/>
</dbReference>
<comment type="similarity">
    <text evidence="7">Belongs to the binding-protein-dependent transport system permease family.</text>
</comment>
<dbReference type="SUPFAM" id="SSF161098">
    <property type="entry name" value="MetI-like"/>
    <property type="match status" value="1"/>
</dbReference>
<feature type="domain" description="ABC transmembrane type-1" evidence="8">
    <location>
        <begin position="68"/>
        <end position="276"/>
    </location>
</feature>
<dbReference type="GO" id="GO:0055085">
    <property type="term" value="P:transmembrane transport"/>
    <property type="evidence" value="ECO:0007669"/>
    <property type="project" value="InterPro"/>
</dbReference>
<reference evidence="9" key="2">
    <citation type="submission" date="2020-09" db="EMBL/GenBank/DDBJ databases">
        <authorList>
            <person name="Sun Q."/>
            <person name="Zhou Y."/>
        </authorList>
    </citation>
    <scope>NUCLEOTIDE SEQUENCE</scope>
    <source>
        <strain evidence="9">CGMCC 1.15178</strain>
    </source>
</reference>
<dbReference type="InterPro" id="IPR035906">
    <property type="entry name" value="MetI-like_sf"/>
</dbReference>
<dbReference type="PANTHER" id="PTHR30193">
    <property type="entry name" value="ABC TRANSPORTER PERMEASE PROTEIN"/>
    <property type="match status" value="1"/>
</dbReference>
<proteinExistence type="inferred from homology"/>
<keyword evidence="4 7" id="KW-0812">Transmembrane</keyword>
<evidence type="ECO:0000256" key="3">
    <source>
        <dbReference type="ARBA" id="ARBA00022475"/>
    </source>
</evidence>
<dbReference type="EMBL" id="BMHP01000011">
    <property type="protein sequence ID" value="GGD99230.1"/>
    <property type="molecule type" value="Genomic_DNA"/>
</dbReference>
<dbReference type="PROSITE" id="PS50928">
    <property type="entry name" value="ABC_TM1"/>
    <property type="match status" value="1"/>
</dbReference>
<dbReference type="CDD" id="cd06261">
    <property type="entry name" value="TM_PBP2"/>
    <property type="match status" value="1"/>
</dbReference>
<evidence type="ECO:0000256" key="1">
    <source>
        <dbReference type="ARBA" id="ARBA00004651"/>
    </source>
</evidence>
<keyword evidence="5 7" id="KW-1133">Transmembrane helix</keyword>
<feature type="transmembrane region" description="Helical" evidence="7">
    <location>
        <begin position="202"/>
        <end position="221"/>
    </location>
</feature>
<evidence type="ECO:0000256" key="6">
    <source>
        <dbReference type="ARBA" id="ARBA00023136"/>
    </source>
</evidence>
<dbReference type="Pfam" id="PF00528">
    <property type="entry name" value="BPD_transp_1"/>
    <property type="match status" value="1"/>
</dbReference>
<keyword evidence="6 7" id="KW-0472">Membrane</keyword>
<organism evidence="9 10">
    <name type="scientific">Paenibacillus nasutitermitis</name>
    <dbReference type="NCBI Taxonomy" id="1652958"/>
    <lineage>
        <taxon>Bacteria</taxon>
        <taxon>Bacillati</taxon>
        <taxon>Bacillota</taxon>
        <taxon>Bacilli</taxon>
        <taxon>Bacillales</taxon>
        <taxon>Paenibacillaceae</taxon>
        <taxon>Paenibacillus</taxon>
    </lineage>
</organism>
<dbReference type="Proteomes" id="UP000612456">
    <property type="component" value="Unassembled WGS sequence"/>
</dbReference>
<comment type="caution">
    <text evidence="9">The sequence shown here is derived from an EMBL/GenBank/DDBJ whole genome shotgun (WGS) entry which is preliminary data.</text>
</comment>
<reference evidence="9" key="1">
    <citation type="journal article" date="2014" name="Int. J. Syst. Evol. Microbiol.">
        <title>Complete genome sequence of Corynebacterium casei LMG S-19264T (=DSM 44701T), isolated from a smear-ripened cheese.</title>
        <authorList>
            <consortium name="US DOE Joint Genome Institute (JGI-PGF)"/>
            <person name="Walter F."/>
            <person name="Albersmeier A."/>
            <person name="Kalinowski J."/>
            <person name="Ruckert C."/>
        </authorList>
    </citation>
    <scope>NUCLEOTIDE SEQUENCE</scope>
    <source>
        <strain evidence="9">CGMCC 1.15178</strain>
    </source>
</reference>
<dbReference type="AlphaFoldDB" id="A0A916ZI91"/>
<dbReference type="InterPro" id="IPR051393">
    <property type="entry name" value="ABC_transporter_permease"/>
</dbReference>
<dbReference type="PANTHER" id="PTHR30193:SF37">
    <property type="entry name" value="INNER MEMBRANE ABC TRANSPORTER PERMEASE PROTEIN YCJO"/>
    <property type="match status" value="1"/>
</dbReference>
<dbReference type="InterPro" id="IPR000515">
    <property type="entry name" value="MetI-like"/>
</dbReference>
<feature type="transmembrane region" description="Helical" evidence="7">
    <location>
        <begin position="12"/>
        <end position="31"/>
    </location>
</feature>
<feature type="transmembrane region" description="Helical" evidence="7">
    <location>
        <begin position="155"/>
        <end position="176"/>
    </location>
</feature>
<evidence type="ECO:0000313" key="9">
    <source>
        <dbReference type="EMBL" id="GGD99230.1"/>
    </source>
</evidence>
<dbReference type="Gene3D" id="1.10.3720.10">
    <property type="entry name" value="MetI-like"/>
    <property type="match status" value="1"/>
</dbReference>
<keyword evidence="10" id="KW-1185">Reference proteome</keyword>
<accession>A0A916ZI91</accession>
<protein>
    <submittedName>
        <fullName evidence="9">Sugar ABC transporter permease</fullName>
    </submittedName>
</protein>
<feature type="transmembrane region" description="Helical" evidence="7">
    <location>
        <begin position="258"/>
        <end position="277"/>
    </location>
</feature>
<evidence type="ECO:0000256" key="2">
    <source>
        <dbReference type="ARBA" id="ARBA00022448"/>
    </source>
</evidence>
<evidence type="ECO:0000259" key="8">
    <source>
        <dbReference type="PROSITE" id="PS50928"/>
    </source>
</evidence>